<feature type="transmembrane region" description="Helical" evidence="2">
    <location>
        <begin position="246"/>
        <end position="265"/>
    </location>
</feature>
<keyword evidence="2" id="KW-1133">Transmembrane helix</keyword>
<feature type="region of interest" description="Disordered" evidence="1">
    <location>
        <begin position="275"/>
        <end position="294"/>
    </location>
</feature>
<gene>
    <name evidence="4" type="primary">RvY_13424-1</name>
    <name evidence="4" type="synonym">RvY_13424.1</name>
    <name evidence="4" type="ORF">RvY_13424</name>
</gene>
<evidence type="ECO:0000256" key="3">
    <source>
        <dbReference type="SAM" id="SignalP"/>
    </source>
</evidence>
<keyword evidence="2" id="KW-0812">Transmembrane</keyword>
<name>A0A1D1VMS6_RAMVA</name>
<dbReference type="AlphaFoldDB" id="A0A1D1VMS6"/>
<feature type="signal peptide" evidence="3">
    <location>
        <begin position="1"/>
        <end position="21"/>
    </location>
</feature>
<keyword evidence="3" id="KW-0732">Signal</keyword>
<accession>A0A1D1VMS6</accession>
<evidence type="ECO:0008006" key="6">
    <source>
        <dbReference type="Google" id="ProtNLM"/>
    </source>
</evidence>
<keyword evidence="5" id="KW-1185">Reference proteome</keyword>
<proteinExistence type="predicted"/>
<dbReference type="OrthoDB" id="10671342at2759"/>
<evidence type="ECO:0000256" key="2">
    <source>
        <dbReference type="SAM" id="Phobius"/>
    </source>
</evidence>
<protein>
    <recommendedName>
        <fullName evidence="6">CUB domain-containing protein</fullName>
    </recommendedName>
</protein>
<organism evidence="4 5">
    <name type="scientific">Ramazzottius varieornatus</name>
    <name type="common">Water bear</name>
    <name type="synonym">Tardigrade</name>
    <dbReference type="NCBI Taxonomy" id="947166"/>
    <lineage>
        <taxon>Eukaryota</taxon>
        <taxon>Metazoa</taxon>
        <taxon>Ecdysozoa</taxon>
        <taxon>Tardigrada</taxon>
        <taxon>Eutardigrada</taxon>
        <taxon>Parachela</taxon>
        <taxon>Hypsibioidea</taxon>
        <taxon>Ramazzottiidae</taxon>
        <taxon>Ramazzottius</taxon>
    </lineage>
</organism>
<feature type="chain" id="PRO_5008898610" description="CUB domain-containing protein" evidence="3">
    <location>
        <begin position="22"/>
        <end position="334"/>
    </location>
</feature>
<dbReference type="Proteomes" id="UP000186922">
    <property type="component" value="Unassembled WGS sequence"/>
</dbReference>
<evidence type="ECO:0000313" key="4">
    <source>
        <dbReference type="EMBL" id="GAV02922.1"/>
    </source>
</evidence>
<keyword evidence="2" id="KW-0472">Membrane</keyword>
<reference evidence="4 5" key="1">
    <citation type="journal article" date="2016" name="Nat. Commun.">
        <title>Extremotolerant tardigrade genome and improved radiotolerance of human cultured cells by tardigrade-unique protein.</title>
        <authorList>
            <person name="Hashimoto T."/>
            <person name="Horikawa D.D."/>
            <person name="Saito Y."/>
            <person name="Kuwahara H."/>
            <person name="Kozuka-Hata H."/>
            <person name="Shin-I T."/>
            <person name="Minakuchi Y."/>
            <person name="Ohishi K."/>
            <person name="Motoyama A."/>
            <person name="Aizu T."/>
            <person name="Enomoto A."/>
            <person name="Kondo K."/>
            <person name="Tanaka S."/>
            <person name="Hara Y."/>
            <person name="Koshikawa S."/>
            <person name="Sagara H."/>
            <person name="Miura T."/>
            <person name="Yokobori S."/>
            <person name="Miyagawa K."/>
            <person name="Suzuki Y."/>
            <person name="Kubo T."/>
            <person name="Oyama M."/>
            <person name="Kohara Y."/>
            <person name="Fujiyama A."/>
            <person name="Arakawa K."/>
            <person name="Katayama T."/>
            <person name="Toyoda A."/>
            <person name="Kunieda T."/>
        </authorList>
    </citation>
    <scope>NUCLEOTIDE SEQUENCE [LARGE SCALE GENOMIC DNA]</scope>
    <source>
        <strain evidence="4 5">YOKOZUNA-1</strain>
    </source>
</reference>
<evidence type="ECO:0000313" key="5">
    <source>
        <dbReference type="Proteomes" id="UP000186922"/>
    </source>
</evidence>
<dbReference type="EMBL" id="BDGG01000009">
    <property type="protein sequence ID" value="GAV02922.1"/>
    <property type="molecule type" value="Genomic_DNA"/>
</dbReference>
<feature type="compositionally biased region" description="Basic and acidic residues" evidence="1">
    <location>
        <begin position="283"/>
        <end position="294"/>
    </location>
</feature>
<sequence length="334" mass="37713">MMDIMKFGVFLLFISLRQLSALHEVYPQYYWEDYCNQTLWISCSAAGSLTFRNPPGVGRCTVRIAVNPVPGDLVPLRHPTERFALYFHIRKFQMTQYHSVLIYEQATSVLKKNLTGGIAPSEVGPLRSPSVAQLLSEYQFNPTITLEFLENTDNHLALEDGDFDLDFIVLNTISSTNTYYCSALHGYILKKYACEYDQSRVNCPKRYVATVDATNPVTDLLRSDYLNRLCRNYDPSRSTSTFTWDFVLSLCVVLIILGSFLLCCVRSLKRQHNLTPSAPLERSSTRDPDPRDPYELYTIPANTRKVMGAPPSYEDVMADIAGTTGVSQAPAIPI</sequence>
<comment type="caution">
    <text evidence="4">The sequence shown here is derived from an EMBL/GenBank/DDBJ whole genome shotgun (WGS) entry which is preliminary data.</text>
</comment>
<evidence type="ECO:0000256" key="1">
    <source>
        <dbReference type="SAM" id="MobiDB-lite"/>
    </source>
</evidence>